<feature type="non-terminal residue" evidence="1">
    <location>
        <position position="1"/>
    </location>
</feature>
<evidence type="ECO:0000313" key="1">
    <source>
        <dbReference type="EMBL" id="CDW36998.1"/>
    </source>
</evidence>
<sequence length="85" mass="9785">IPKTSFFVSARQRSSAVVSTVKIYVRIFLHLSSLLAVRIYRVVFVEETNPSLLYSPHDGPKRHKEVVGEVIHRLIGIIFYIFLQT</sequence>
<dbReference type="EMBL" id="HACA01019637">
    <property type="protein sequence ID" value="CDW36998.1"/>
    <property type="molecule type" value="Transcribed_RNA"/>
</dbReference>
<accession>A0A0K2UFH4</accession>
<protein>
    <submittedName>
        <fullName evidence="1">Uncharacterized protein</fullName>
    </submittedName>
</protein>
<name>A0A0K2UFH4_LEPSM</name>
<organism evidence="1">
    <name type="scientific">Lepeophtheirus salmonis</name>
    <name type="common">Salmon louse</name>
    <name type="synonym">Caligus salmonis</name>
    <dbReference type="NCBI Taxonomy" id="72036"/>
    <lineage>
        <taxon>Eukaryota</taxon>
        <taxon>Metazoa</taxon>
        <taxon>Ecdysozoa</taxon>
        <taxon>Arthropoda</taxon>
        <taxon>Crustacea</taxon>
        <taxon>Multicrustacea</taxon>
        <taxon>Hexanauplia</taxon>
        <taxon>Copepoda</taxon>
        <taxon>Siphonostomatoida</taxon>
        <taxon>Caligidae</taxon>
        <taxon>Lepeophtheirus</taxon>
    </lineage>
</organism>
<proteinExistence type="predicted"/>
<reference evidence="1" key="1">
    <citation type="submission" date="2014-05" db="EMBL/GenBank/DDBJ databases">
        <authorList>
            <person name="Chronopoulou M."/>
        </authorList>
    </citation>
    <scope>NUCLEOTIDE SEQUENCE</scope>
    <source>
        <tissue evidence="1">Whole organism</tissue>
    </source>
</reference>
<dbReference type="AlphaFoldDB" id="A0A0K2UFH4"/>